<evidence type="ECO:0000313" key="2">
    <source>
        <dbReference type="EMBL" id="BCS82654.1"/>
    </source>
</evidence>
<dbReference type="PANTHER" id="PTHR15323">
    <property type="entry name" value="D123 PROTEIN"/>
    <property type="match status" value="1"/>
</dbReference>
<dbReference type="Proteomes" id="UP001321479">
    <property type="component" value="Segment"/>
</dbReference>
<dbReference type="InterPro" id="IPR009772">
    <property type="entry name" value="CDC123"/>
</dbReference>
<dbReference type="Pfam" id="PF07065">
    <property type="entry name" value="D123"/>
    <property type="match status" value="1"/>
</dbReference>
<reference evidence="2 3" key="1">
    <citation type="submission" date="2021-02" db="EMBL/GenBank/DDBJ databases">
        <title>Cotonvirus japonicus, which uses Golgi apparatus of host cells for its virion factory, phylogenetically links tailed tupanvirus and icosahedral mimivirus.</title>
        <authorList>
            <person name="Takahashi H."/>
            <person name="Fukaya S."/>
            <person name="Song C."/>
            <person name="Murata K."/>
            <person name="Takemura M."/>
        </authorList>
    </citation>
    <scope>NUCLEOTIDE SEQUENCE [LARGE SCALE GENOMIC DNA]</scope>
</reference>
<dbReference type="GeneID" id="80557859"/>
<sequence length="320" mass="37955">MNCAPYIKISETNEFKIYLYPKNYLELFLDELFYKKSIGITDDFTFKMSDNGYIIDKFNNESDVDFEYLREAQISVYWISEWYPYIKDKKITFDTKFLHLTDNDIEDLWNFKMLNYIPEKIICDADKIINKMNGLCFVRSDAYSPKDLLFSGCVDNLKVTNGLTAIKLIVNSERCCTKLFSNDKILSRCIVFREYIEIDTNYEFRCFVYDWRLRAVCQSGFEYNPDLHSKRKLIYHSIIKFWDEFSRMCPYSECTMDIIYNDKLKDVTLNNSGIMIIEFNSFGEHMNASSGLYDWIHDDNLLTESTTPHFLLAEKPICCI</sequence>
<name>A0ABM7NR80_9VIRU</name>
<evidence type="ECO:0000256" key="1">
    <source>
        <dbReference type="ARBA" id="ARBA00011047"/>
    </source>
</evidence>
<dbReference type="PANTHER" id="PTHR15323:SF6">
    <property type="entry name" value="CELL DIVISION CYCLE PROTEIN 123 HOMOLOG"/>
    <property type="match status" value="1"/>
</dbReference>
<organism evidence="2 3">
    <name type="scientific">Cotonvirus japonicus</name>
    <dbReference type="NCBI Taxonomy" id="2811091"/>
    <lineage>
        <taxon>Viruses</taxon>
        <taxon>Varidnaviria</taxon>
        <taxon>Bamfordvirae</taxon>
        <taxon>Nucleocytoviricota</taxon>
        <taxon>Megaviricetes</taxon>
        <taxon>Imitervirales</taxon>
        <taxon>Mimiviridae</taxon>
        <taxon>Megamimivirinae</taxon>
        <taxon>Cotonvirus</taxon>
        <taxon>Cotonvirus japonicum</taxon>
    </lineage>
</organism>
<accession>A0ABM7NR80</accession>
<keyword evidence="3" id="KW-1185">Reference proteome</keyword>
<evidence type="ECO:0000313" key="3">
    <source>
        <dbReference type="Proteomes" id="UP001321479"/>
    </source>
</evidence>
<dbReference type="EMBL" id="AP024483">
    <property type="protein sequence ID" value="BCS82654.1"/>
    <property type="molecule type" value="Genomic_DNA"/>
</dbReference>
<dbReference type="RefSeq" id="YP_010841262.1">
    <property type="nucleotide sequence ID" value="NC_079139.1"/>
</dbReference>
<comment type="similarity">
    <text evidence="1">Belongs to the CDC123 family.</text>
</comment>
<proteinExistence type="inferred from homology"/>
<protein>
    <submittedName>
        <fullName evidence="2">Cdc123-like protein</fullName>
    </submittedName>
</protein>